<evidence type="ECO:0000313" key="1">
    <source>
        <dbReference type="EMBL" id="EFY07829.1"/>
    </source>
</evidence>
<accession>E8LI08</accession>
<comment type="caution">
    <text evidence="1">The sequence shown here is derived from an EMBL/GenBank/DDBJ whole genome shotgun (WGS) entry which is preliminary data.</text>
</comment>
<dbReference type="AlphaFoldDB" id="E8LI08"/>
<dbReference type="HOGENOM" id="CLU_3123476_0_0_6"/>
<dbReference type="EMBL" id="AEVO01000013">
    <property type="protein sequence ID" value="EFY07829.1"/>
    <property type="molecule type" value="Genomic_DNA"/>
</dbReference>
<organism evidence="1 2">
    <name type="scientific">Succinatimonas hippei (strain DSM 22608 / JCM 16073 / KCTC 15190 / YIT 12066)</name>
    <dbReference type="NCBI Taxonomy" id="762983"/>
    <lineage>
        <taxon>Bacteria</taxon>
        <taxon>Pseudomonadati</taxon>
        <taxon>Pseudomonadota</taxon>
        <taxon>Gammaproteobacteria</taxon>
        <taxon>Aeromonadales</taxon>
        <taxon>Succinivibrionaceae</taxon>
        <taxon>Succinatimonas</taxon>
    </lineage>
</organism>
<protein>
    <submittedName>
        <fullName evidence="1">Uncharacterized protein</fullName>
    </submittedName>
</protein>
<evidence type="ECO:0000313" key="2">
    <source>
        <dbReference type="Proteomes" id="UP000018458"/>
    </source>
</evidence>
<reference evidence="1 2" key="1">
    <citation type="submission" date="2011-01" db="EMBL/GenBank/DDBJ databases">
        <authorList>
            <person name="Weinstock G."/>
            <person name="Sodergren E."/>
            <person name="Clifton S."/>
            <person name="Fulton L."/>
            <person name="Fulton B."/>
            <person name="Courtney L."/>
            <person name="Fronick C."/>
            <person name="Harrison M."/>
            <person name="Strong C."/>
            <person name="Farmer C."/>
            <person name="Delahaunty K."/>
            <person name="Markovic C."/>
            <person name="Hall O."/>
            <person name="Minx P."/>
            <person name="Tomlinson C."/>
            <person name="Mitreva M."/>
            <person name="Hou S."/>
            <person name="Chen J."/>
            <person name="Wollam A."/>
            <person name="Pepin K.H."/>
            <person name="Johnson M."/>
            <person name="Bhonagiri V."/>
            <person name="Zhang X."/>
            <person name="Suruliraj S."/>
            <person name="Warren W."/>
            <person name="Chinwalla A."/>
            <person name="Mardis E.R."/>
            <person name="Wilson R.K."/>
        </authorList>
    </citation>
    <scope>NUCLEOTIDE SEQUENCE [LARGE SCALE GENOMIC DNA]</scope>
    <source>
        <strain evidence="2">DSM 22608 / JCM 16073 / KCTC 15190 / YIT 12066</strain>
    </source>
</reference>
<sequence>MSLKSKLFPCLHNHLFVFAKNGFTQGCKEKAKKMGNVSLVTFSEMAEAFD</sequence>
<proteinExistence type="predicted"/>
<gene>
    <name evidence="1" type="ORF">HMPREF9444_00322</name>
</gene>
<dbReference type="Proteomes" id="UP000018458">
    <property type="component" value="Unassembled WGS sequence"/>
</dbReference>
<keyword evidence="2" id="KW-1185">Reference proteome</keyword>
<name>E8LI08_SUCHY</name>